<dbReference type="Proteomes" id="UP000318801">
    <property type="component" value="Unassembled WGS sequence"/>
</dbReference>
<comment type="caution">
    <text evidence="1">The sequence shown here is derived from an EMBL/GenBank/DDBJ whole genome shotgun (WGS) entry which is preliminary data.</text>
</comment>
<dbReference type="RefSeq" id="WP_141150432.1">
    <property type="nucleotide sequence ID" value="NZ_VHLG01000013.1"/>
</dbReference>
<dbReference type="EMBL" id="VHLG01000013">
    <property type="protein sequence ID" value="TPW28274.1"/>
    <property type="molecule type" value="Genomic_DNA"/>
</dbReference>
<dbReference type="OrthoDB" id="7952121at2"/>
<gene>
    <name evidence="1" type="ORF">FJU08_18020</name>
</gene>
<organism evidence="1 2">
    <name type="scientific">Martelella alba</name>
    <dbReference type="NCBI Taxonomy" id="2590451"/>
    <lineage>
        <taxon>Bacteria</taxon>
        <taxon>Pseudomonadati</taxon>
        <taxon>Pseudomonadota</taxon>
        <taxon>Alphaproteobacteria</taxon>
        <taxon>Hyphomicrobiales</taxon>
        <taxon>Aurantimonadaceae</taxon>
        <taxon>Martelella</taxon>
    </lineage>
</organism>
<dbReference type="Pfam" id="PF05141">
    <property type="entry name" value="DIT1_PvcA"/>
    <property type="match status" value="1"/>
</dbReference>
<accession>A0A506U5B3</accession>
<evidence type="ECO:0008006" key="3">
    <source>
        <dbReference type="Google" id="ProtNLM"/>
    </source>
</evidence>
<reference evidence="1 2" key="1">
    <citation type="submission" date="2019-06" db="EMBL/GenBank/DDBJ databases">
        <authorList>
            <person name="Li M."/>
        </authorList>
    </citation>
    <scope>NUCLEOTIDE SEQUENCE [LARGE SCALE GENOMIC DNA]</scope>
    <source>
        <strain evidence="1 2">BGMRC2036</strain>
    </source>
</reference>
<dbReference type="AlphaFoldDB" id="A0A506U5B3"/>
<sequence length="367" mass="40409">MPSPYIYVNAELPKRFTPPKIEKKTVAKAEALNALLLGNDIVITAASNGTTQERILSIFEDPEVLFGDPSFIPANRQTWLQKIGHFVEAGKPLEFVSMAFPYKSPNPLKTDRKAPDLGEALMLRRFQAVLDAVGAVYAPGARLTILEEGILGRCQGVPPEDIAAYRAGIAASVAVSGVDPQRVTFHSLDTMVSDIPNFEARWIHEQERLRELHAQGEAGIVDAYATTVKASRTSVPTQDYEPELLAAAYDPDQTESALRYVRDYIEKVAHRQVFAYRAIINLRDSTGYLHNLRPNALKLTVSPKPENLAVTPVNSWSKILPYHGVPVLGADGRWTIRYLGGMENMALEALHLDGEADPAPIGYRVLG</sequence>
<proteinExistence type="predicted"/>
<keyword evidence="2" id="KW-1185">Reference proteome</keyword>
<name>A0A506U5B3_9HYPH</name>
<dbReference type="PANTHER" id="PTHR37285">
    <property type="entry name" value="SPORE WALL MATURATION PROTEIN DIT1"/>
    <property type="match status" value="1"/>
</dbReference>
<dbReference type="InterPro" id="IPR007817">
    <property type="entry name" value="Isocyanide_synthase_DIT1"/>
</dbReference>
<evidence type="ECO:0000313" key="2">
    <source>
        <dbReference type="Proteomes" id="UP000318801"/>
    </source>
</evidence>
<evidence type="ECO:0000313" key="1">
    <source>
        <dbReference type="EMBL" id="TPW28274.1"/>
    </source>
</evidence>
<dbReference type="PANTHER" id="PTHR37285:SF5">
    <property type="entry name" value="SPORE WALL MATURATION PROTEIN DIT1"/>
    <property type="match status" value="1"/>
</dbReference>
<protein>
    <recommendedName>
        <fullName evidence="3">Pyoverdine/dityrosine biosynthesis protein</fullName>
    </recommendedName>
</protein>